<dbReference type="InterPro" id="IPR014025">
    <property type="entry name" value="Glutaredoxin_subgr"/>
</dbReference>
<dbReference type="InterPro" id="IPR036249">
    <property type="entry name" value="Thioredoxin-like_sf"/>
</dbReference>
<dbReference type="PANTHER" id="PTHR45669:SF22">
    <property type="entry name" value="GLUTAREDOXIN DOMAIN-CONTAINING CYSTEINE-RICH PROTEIN CG12206-RELATED"/>
    <property type="match status" value="1"/>
</dbReference>
<comment type="caution">
    <text evidence="2">The sequence shown here is derived from an EMBL/GenBank/DDBJ whole genome shotgun (WGS) entry which is preliminary data.</text>
</comment>
<dbReference type="Proteomes" id="UP001431209">
    <property type="component" value="Unassembled WGS sequence"/>
</dbReference>
<protein>
    <submittedName>
        <fullName evidence="2">Glutaredoxin domain-containing cysteine-rich protein</fullName>
    </submittedName>
</protein>
<name>A0AAW2YUM5_9EUKA</name>
<reference evidence="2 3" key="1">
    <citation type="submission" date="2024-03" db="EMBL/GenBank/DDBJ databases">
        <title>The Acrasis kona genome and developmental transcriptomes reveal deep origins of eukaryotic multicellular pathways.</title>
        <authorList>
            <person name="Sheikh S."/>
            <person name="Fu C.-J."/>
            <person name="Brown M.W."/>
            <person name="Baldauf S.L."/>
        </authorList>
    </citation>
    <scope>NUCLEOTIDE SEQUENCE [LARGE SCALE GENOMIC DNA]</scope>
    <source>
        <strain evidence="2 3">ATCC MYA-3509</strain>
    </source>
</reference>
<dbReference type="EMBL" id="JAOPGA020000657">
    <property type="protein sequence ID" value="KAL0480495.1"/>
    <property type="molecule type" value="Genomic_DNA"/>
</dbReference>
<organism evidence="2 3">
    <name type="scientific">Acrasis kona</name>
    <dbReference type="NCBI Taxonomy" id="1008807"/>
    <lineage>
        <taxon>Eukaryota</taxon>
        <taxon>Discoba</taxon>
        <taxon>Heterolobosea</taxon>
        <taxon>Tetramitia</taxon>
        <taxon>Eutetramitia</taxon>
        <taxon>Acrasidae</taxon>
        <taxon>Acrasis</taxon>
    </lineage>
</organism>
<evidence type="ECO:0000313" key="2">
    <source>
        <dbReference type="EMBL" id="KAL0480495.1"/>
    </source>
</evidence>
<evidence type="ECO:0000313" key="3">
    <source>
        <dbReference type="Proteomes" id="UP001431209"/>
    </source>
</evidence>
<dbReference type="PANTHER" id="PTHR45669">
    <property type="entry name" value="GLUTAREDOXIN DOMAIN-CONTAINING CYSTEINE-RICH PROTEIN CG12206-RELATED"/>
    <property type="match status" value="1"/>
</dbReference>
<accession>A0AAW2YUM5</accession>
<sequence>MSQVTVYLSSIASVRKTYNECKWVTDTLDKHRIKYEVVDLGITPEKRADMEKGSGKKTVPQLFVGEKFIGGYEELEDLNENEVLKQTLIDAGYQE</sequence>
<dbReference type="CDD" id="cd02066">
    <property type="entry name" value="GRX_family"/>
    <property type="match status" value="1"/>
</dbReference>
<evidence type="ECO:0000259" key="1">
    <source>
        <dbReference type="Pfam" id="PF00462"/>
    </source>
</evidence>
<feature type="domain" description="Glutaredoxin" evidence="1">
    <location>
        <begin position="6"/>
        <end position="69"/>
    </location>
</feature>
<dbReference type="SUPFAM" id="SSF52833">
    <property type="entry name" value="Thioredoxin-like"/>
    <property type="match status" value="1"/>
</dbReference>
<dbReference type="Pfam" id="PF00462">
    <property type="entry name" value="Glutaredoxin"/>
    <property type="match status" value="1"/>
</dbReference>
<dbReference type="Gene3D" id="3.40.30.10">
    <property type="entry name" value="Glutaredoxin"/>
    <property type="match status" value="1"/>
</dbReference>
<dbReference type="PROSITE" id="PS51354">
    <property type="entry name" value="GLUTAREDOXIN_2"/>
    <property type="match status" value="1"/>
</dbReference>
<dbReference type="InterPro" id="IPR002109">
    <property type="entry name" value="Glutaredoxin"/>
</dbReference>
<proteinExistence type="predicted"/>
<dbReference type="PRINTS" id="PR00160">
    <property type="entry name" value="GLUTAREDOXIN"/>
</dbReference>
<dbReference type="AlphaFoldDB" id="A0AAW2YUM5"/>
<keyword evidence="3" id="KW-1185">Reference proteome</keyword>
<gene>
    <name evidence="2" type="ORF">AKO1_011070</name>
</gene>